<organism evidence="1 2">
    <name type="scientific">Somion occarium</name>
    <dbReference type="NCBI Taxonomy" id="3059160"/>
    <lineage>
        <taxon>Eukaryota</taxon>
        <taxon>Fungi</taxon>
        <taxon>Dikarya</taxon>
        <taxon>Basidiomycota</taxon>
        <taxon>Agaricomycotina</taxon>
        <taxon>Agaricomycetes</taxon>
        <taxon>Polyporales</taxon>
        <taxon>Cerrenaceae</taxon>
        <taxon>Somion</taxon>
    </lineage>
</organism>
<evidence type="ECO:0000313" key="2">
    <source>
        <dbReference type="Proteomes" id="UP001497453"/>
    </source>
</evidence>
<protein>
    <submittedName>
        <fullName evidence="1">Uncharacterized protein</fullName>
    </submittedName>
</protein>
<reference evidence="2" key="1">
    <citation type="submission" date="2024-04" db="EMBL/GenBank/DDBJ databases">
        <authorList>
            <person name="Shaw F."/>
            <person name="Minotto A."/>
        </authorList>
    </citation>
    <scope>NUCLEOTIDE SEQUENCE [LARGE SCALE GENOMIC DNA]</scope>
</reference>
<gene>
    <name evidence="1" type="ORF">GFSPODELE1_LOCUS7849</name>
</gene>
<sequence>MAKSHTMIHKHTYLIYDYDKPHDPTGSIEILALSSILTNVELLVRTNPLIREAFCEALALEDDDDEGGFSLAEILRDLFNSDVRGAVGIMPLEDMFGLTYRFPLGTPRLFLSYDMAMALSEVDISKKLGMHDFNLVANVGLTLLHELAHWIRAMLYGVESTPPGIVYPRTITSEWSPWFQNQAAEAGLAVEARIIGGLLYPIYRAGYEGEYTKIESFYLIREVNGVYYNSTAFGVDPLYIMKLAYVFLGRSDIPLHLVSLQINVAEDLTDVRQSKRHPDQWPNDCIMKEKDGGLWLEWQGIEIGCMLVGDIDEHVFNKCNTRDQ</sequence>
<evidence type="ECO:0000313" key="1">
    <source>
        <dbReference type="EMBL" id="CAL1710478.1"/>
    </source>
</evidence>
<dbReference type="EMBL" id="OZ037949">
    <property type="protein sequence ID" value="CAL1710478.1"/>
    <property type="molecule type" value="Genomic_DNA"/>
</dbReference>
<keyword evidence="2" id="KW-1185">Reference proteome</keyword>
<name>A0ABP1DRL8_9APHY</name>
<proteinExistence type="predicted"/>
<accession>A0ABP1DRL8</accession>
<dbReference type="Proteomes" id="UP001497453">
    <property type="component" value="Chromosome 6"/>
</dbReference>